<keyword evidence="13" id="KW-1185">Reference proteome</keyword>
<evidence type="ECO:0000256" key="7">
    <source>
        <dbReference type="ARBA" id="ARBA00023136"/>
    </source>
</evidence>
<evidence type="ECO:0000256" key="2">
    <source>
        <dbReference type="ARBA" id="ARBA00009055"/>
    </source>
</evidence>
<dbReference type="InterPro" id="IPR035251">
    <property type="entry name" value="ShlB_POTRA"/>
</dbReference>
<keyword evidence="4" id="KW-1134">Transmembrane beta strand</keyword>
<name>A0A3M4A945_PSEMA</name>
<feature type="compositionally biased region" description="Polar residues" evidence="9">
    <location>
        <begin position="244"/>
        <end position="257"/>
    </location>
</feature>
<keyword evidence="7" id="KW-0472">Membrane</keyword>
<proteinExistence type="inferred from homology"/>
<feature type="region of interest" description="Disordered" evidence="9">
    <location>
        <begin position="66"/>
        <end position="86"/>
    </location>
</feature>
<evidence type="ECO:0000256" key="3">
    <source>
        <dbReference type="ARBA" id="ARBA00022448"/>
    </source>
</evidence>
<dbReference type="InterPro" id="IPR027282">
    <property type="entry name" value="TPS"/>
</dbReference>
<dbReference type="GO" id="GO:0046819">
    <property type="term" value="P:protein secretion by the type V secretion system"/>
    <property type="evidence" value="ECO:0007669"/>
    <property type="project" value="TreeGrafter"/>
</dbReference>
<organism evidence="12 13">
    <name type="scientific">Pseudomonas marginalis pv. marginalis</name>
    <dbReference type="NCBI Taxonomy" id="97473"/>
    <lineage>
        <taxon>Bacteria</taxon>
        <taxon>Pseudomonadati</taxon>
        <taxon>Pseudomonadota</taxon>
        <taxon>Gammaproteobacteria</taxon>
        <taxon>Pseudomonadales</taxon>
        <taxon>Pseudomonadaceae</taxon>
        <taxon>Pseudomonas</taxon>
    </lineage>
</organism>
<dbReference type="InterPro" id="IPR005565">
    <property type="entry name" value="Hemolysn_activator_HlyB_C"/>
</dbReference>
<feature type="chain" id="PRO_5018020505" description="POTRA domain-containing protein" evidence="10">
    <location>
        <begin position="41"/>
        <end position="587"/>
    </location>
</feature>
<evidence type="ECO:0000313" key="13">
    <source>
        <dbReference type="Proteomes" id="UP000276587"/>
    </source>
</evidence>
<evidence type="ECO:0000313" key="12">
    <source>
        <dbReference type="EMBL" id="RMP03312.1"/>
    </source>
</evidence>
<evidence type="ECO:0000256" key="6">
    <source>
        <dbReference type="ARBA" id="ARBA00022927"/>
    </source>
</evidence>
<keyword evidence="3" id="KW-0813">Transport</keyword>
<dbReference type="Proteomes" id="UP000276587">
    <property type="component" value="Unassembled WGS sequence"/>
</dbReference>
<dbReference type="InterPro" id="IPR051544">
    <property type="entry name" value="TPS_OM_transporter"/>
</dbReference>
<dbReference type="PROSITE" id="PS51779">
    <property type="entry name" value="POTRA"/>
    <property type="match status" value="1"/>
</dbReference>
<evidence type="ECO:0000256" key="1">
    <source>
        <dbReference type="ARBA" id="ARBA00004442"/>
    </source>
</evidence>
<comment type="subcellular location">
    <subcellularLocation>
        <location evidence="1">Cell outer membrane</location>
    </subcellularLocation>
</comment>
<evidence type="ECO:0000256" key="10">
    <source>
        <dbReference type="SAM" id="SignalP"/>
    </source>
</evidence>
<keyword evidence="8" id="KW-0998">Cell outer membrane</keyword>
<dbReference type="InterPro" id="IPR034746">
    <property type="entry name" value="POTRA"/>
</dbReference>
<dbReference type="GO" id="GO:0098046">
    <property type="term" value="C:type V protein secretion system complex"/>
    <property type="evidence" value="ECO:0007669"/>
    <property type="project" value="TreeGrafter"/>
</dbReference>
<comment type="caution">
    <text evidence="12">The sequence shown here is derived from an EMBL/GenBank/DDBJ whole genome shotgun (WGS) entry which is preliminary data.</text>
</comment>
<accession>A0A3M4A945</accession>
<dbReference type="PANTHER" id="PTHR34597:SF3">
    <property type="entry name" value="OUTER MEMBRANE TRANSPORTER CDIB"/>
    <property type="match status" value="1"/>
</dbReference>
<evidence type="ECO:0000256" key="8">
    <source>
        <dbReference type="ARBA" id="ARBA00023237"/>
    </source>
</evidence>
<dbReference type="AlphaFoldDB" id="A0A3M4A945"/>
<dbReference type="PANTHER" id="PTHR34597">
    <property type="entry name" value="SLR1661 PROTEIN"/>
    <property type="match status" value="1"/>
</dbReference>
<dbReference type="Gene3D" id="3.10.20.310">
    <property type="entry name" value="membrane protein fhac"/>
    <property type="match status" value="1"/>
</dbReference>
<dbReference type="Pfam" id="PF17287">
    <property type="entry name" value="POTRA_3"/>
    <property type="match status" value="1"/>
</dbReference>
<gene>
    <name evidence="12" type="ORF">ALQ29_05099</name>
</gene>
<keyword evidence="6" id="KW-0653">Protein transport</keyword>
<dbReference type="GO" id="GO:0008320">
    <property type="term" value="F:protein transmembrane transporter activity"/>
    <property type="evidence" value="ECO:0007669"/>
    <property type="project" value="TreeGrafter"/>
</dbReference>
<feature type="domain" description="POTRA" evidence="11">
    <location>
        <begin position="90"/>
        <end position="165"/>
    </location>
</feature>
<sequence length="587" mass="65530">MLVCRPLIFDGSNMSSLLPRTRFLLCTLLLAYLSLNSATAAPTPGDQDLIRDRQNRLLEEQRRRLEELQDLPGKGTQSQTPAAPADTRCFPIKDIQLQGADSLSASDRVRLLKPYVGQCLGVSHLNELLKVITDFYIAKGRVTSRAYLPQQDLSSGHLQVLVVEGKLEGVKGGPGSTVTDRELAMAFPGKVGEPLNLREVEQLVDQLSRLPSKQAQMELTPGSQVGGSEVVVKNTPQKPWRASLSRNNDGQKSTGEQQWGAGLEWDSPLGLADQLILRGGHDAMSDHQKTSKNSMLYYNVPWGWWNFSYTYSESDYRTLGDADGFKFKQSGDSQNHQLRAERVIHRDDVSKTSVNVGLAHIRTNNYLLDTRLGPSSNRLSEFQVGINHGRRIGSAFVNLDLGMQNGIGAFDAQSNDQERDREGNLTPTPNYRKYTATLSYLQPFTLWGESFSFSSLATGQRSEDVLFSPQRISLGGSASVRGYKDQQLTGDSGGYWRNDIRWARPVTWDWMRPAFLEYGASVGYDQGVIRNDRYNETLHGRVSSNSLELFARGKNVSASVTFAHSLERPAVMSEREAPIYFRMDFYL</sequence>
<keyword evidence="5" id="KW-0812">Transmembrane</keyword>
<feature type="region of interest" description="Disordered" evidence="9">
    <location>
        <begin position="236"/>
        <end position="257"/>
    </location>
</feature>
<evidence type="ECO:0000256" key="5">
    <source>
        <dbReference type="ARBA" id="ARBA00022692"/>
    </source>
</evidence>
<dbReference type="PIRSF" id="PIRSF029745">
    <property type="entry name" value="FhaC"/>
    <property type="match status" value="1"/>
</dbReference>
<dbReference type="EMBL" id="RBQF01000322">
    <property type="protein sequence ID" value="RMP03312.1"/>
    <property type="molecule type" value="Genomic_DNA"/>
</dbReference>
<comment type="similarity">
    <text evidence="2">Belongs to the TPS (TC 1.B.20) family.</text>
</comment>
<keyword evidence="10" id="KW-0732">Signal</keyword>
<dbReference type="GO" id="GO:0009279">
    <property type="term" value="C:cell outer membrane"/>
    <property type="evidence" value="ECO:0007669"/>
    <property type="project" value="UniProtKB-SubCell"/>
</dbReference>
<dbReference type="InterPro" id="IPR013686">
    <property type="entry name" value="Polypept-transport_assoc_ShlB"/>
</dbReference>
<dbReference type="Gene3D" id="2.40.160.50">
    <property type="entry name" value="membrane protein fhac: a member of the omp85/tpsb transporter family"/>
    <property type="match status" value="1"/>
</dbReference>
<feature type="signal peptide" evidence="10">
    <location>
        <begin position="1"/>
        <end position="40"/>
    </location>
</feature>
<evidence type="ECO:0000256" key="4">
    <source>
        <dbReference type="ARBA" id="ARBA00022452"/>
    </source>
</evidence>
<dbReference type="Pfam" id="PF03865">
    <property type="entry name" value="ShlB"/>
    <property type="match status" value="1"/>
</dbReference>
<evidence type="ECO:0000259" key="11">
    <source>
        <dbReference type="PROSITE" id="PS51779"/>
    </source>
</evidence>
<reference evidence="12 13" key="1">
    <citation type="submission" date="2018-08" db="EMBL/GenBank/DDBJ databases">
        <title>Recombination of ecologically and evolutionarily significant loci maintains genetic cohesion in the Pseudomonas syringae species complex.</title>
        <authorList>
            <person name="Dillon M."/>
            <person name="Thakur S."/>
            <person name="Almeida R.N.D."/>
            <person name="Weir B.S."/>
            <person name="Guttman D.S."/>
        </authorList>
    </citation>
    <scope>NUCLEOTIDE SEQUENCE [LARGE SCALE GENOMIC DNA]</scope>
    <source>
        <strain evidence="12 13">ICMP 3555</strain>
    </source>
</reference>
<dbReference type="Pfam" id="PF08479">
    <property type="entry name" value="POTRA_2"/>
    <property type="match status" value="1"/>
</dbReference>
<protein>
    <recommendedName>
        <fullName evidence="11">POTRA domain-containing protein</fullName>
    </recommendedName>
</protein>
<evidence type="ECO:0000256" key="9">
    <source>
        <dbReference type="SAM" id="MobiDB-lite"/>
    </source>
</evidence>